<dbReference type="OrthoDB" id="5293449at2"/>
<dbReference type="InterPro" id="IPR010994">
    <property type="entry name" value="RuvA_2-like"/>
</dbReference>
<comment type="function">
    <text evidence="6">The RuvA-RuvB-RuvC complex processes Holliday junction (HJ) DNA during genetic recombination and DNA repair, while the RuvA-RuvB complex plays an important role in the rescue of blocked DNA replication forks via replication fork reversal (RFR). RuvA specifically binds to HJ cruciform DNA, conferring on it an open structure. The RuvB hexamer acts as an ATP-dependent pump, pulling dsDNA into and through the RuvAB complex. HJ branch migration allows RuvC to scan DNA until it finds its consensus sequence, where it cleaves and resolves the cruciform DNA.</text>
</comment>
<evidence type="ECO:0000256" key="3">
    <source>
        <dbReference type="ARBA" id="ARBA00023125"/>
    </source>
</evidence>
<feature type="region of interest" description="Domain III" evidence="6">
    <location>
        <begin position="151"/>
        <end position="200"/>
    </location>
</feature>
<dbReference type="GO" id="GO:0048476">
    <property type="term" value="C:Holliday junction resolvase complex"/>
    <property type="evidence" value="ECO:0007669"/>
    <property type="project" value="UniProtKB-UniRule"/>
</dbReference>
<feature type="domain" description="Helix-hairpin-helix DNA-binding motif class 1" evidence="7">
    <location>
        <begin position="73"/>
        <end position="92"/>
    </location>
</feature>
<dbReference type="KEGG" id="smf:Smon_0639"/>
<keyword evidence="3 6" id="KW-0238">DNA-binding</keyword>
<dbReference type="EMBL" id="CP001779">
    <property type="protein sequence ID" value="ACZ01117.1"/>
    <property type="molecule type" value="Genomic_DNA"/>
</dbReference>
<keyword evidence="8" id="KW-0347">Helicase</keyword>
<proteinExistence type="inferred from homology"/>
<keyword evidence="9" id="KW-1185">Reference proteome</keyword>
<evidence type="ECO:0000256" key="5">
    <source>
        <dbReference type="ARBA" id="ARBA00023204"/>
    </source>
</evidence>
<feature type="domain" description="Helix-hairpin-helix DNA-binding motif class 1" evidence="7">
    <location>
        <begin position="108"/>
        <end position="127"/>
    </location>
</feature>
<dbReference type="Pfam" id="PF01330">
    <property type="entry name" value="RuvA_N"/>
    <property type="match status" value="1"/>
</dbReference>
<dbReference type="GO" id="GO:0005524">
    <property type="term" value="F:ATP binding"/>
    <property type="evidence" value="ECO:0007669"/>
    <property type="project" value="InterPro"/>
</dbReference>
<reference evidence="8 9" key="1">
    <citation type="journal article" date="2009" name="Stand. Genomic Sci.">
        <title>Complete genome sequence of Streptobacillus moniliformis type strain (9901T).</title>
        <authorList>
            <person name="Nolan M."/>
            <person name="Gronow S."/>
            <person name="Lapidus A."/>
            <person name="Ivanova N."/>
            <person name="Copeland A."/>
            <person name="Lucas S."/>
            <person name="Del Rio T.G."/>
            <person name="Chen F."/>
            <person name="Tice H."/>
            <person name="Pitluck S."/>
            <person name="Cheng J.F."/>
            <person name="Sims D."/>
            <person name="Meincke L."/>
            <person name="Bruce D."/>
            <person name="Goodwin L."/>
            <person name="Brettin T."/>
            <person name="Han C."/>
            <person name="Detter J.C."/>
            <person name="Ovchinikova G."/>
            <person name="Pati A."/>
            <person name="Mavromatis K."/>
            <person name="Mikhailova N."/>
            <person name="Chen A."/>
            <person name="Palaniappan K."/>
            <person name="Land M."/>
            <person name="Hauser L."/>
            <person name="Chang Y.J."/>
            <person name="Jeffries C.D."/>
            <person name="Rohde M."/>
            <person name="Sproer C."/>
            <person name="Goker M."/>
            <person name="Bristow J."/>
            <person name="Eisen J.A."/>
            <person name="Markowitz V."/>
            <person name="Hugenholtz P."/>
            <person name="Kyrpides N.C."/>
            <person name="Klenk H.P."/>
            <person name="Chain P."/>
        </authorList>
    </citation>
    <scope>NUCLEOTIDE SEQUENCE [LARGE SCALE GENOMIC DNA]</scope>
    <source>
        <strain evidence="9">ATCC 14647 / DSM 12112 / NCTC 10651 / 9901</strain>
    </source>
</reference>
<dbReference type="HOGENOM" id="CLU_087936_3_0_0"/>
<keyword evidence="8" id="KW-0067">ATP-binding</keyword>
<dbReference type="GO" id="GO:0006310">
    <property type="term" value="P:DNA recombination"/>
    <property type="evidence" value="ECO:0007669"/>
    <property type="project" value="UniProtKB-UniRule"/>
</dbReference>
<comment type="subunit">
    <text evidence="6">Homotetramer. Forms an RuvA(8)-RuvB(12)-Holliday junction (HJ) complex. HJ DNA is sandwiched between 2 RuvA tetramers; dsDNA enters through RuvA and exits via RuvB. An RuvB hexamer assembles on each DNA strand where it exits the tetramer. Each RuvB hexamer is contacted by two RuvA subunits (via domain III) on 2 adjacent RuvB subunits; this complex drives branch migration. In the full resolvosome a probable DNA-RuvA(4)-RuvB(12)-RuvC(2) complex forms which resolves the HJ.</text>
</comment>
<dbReference type="SMART" id="SM00278">
    <property type="entry name" value="HhH1"/>
    <property type="match status" value="2"/>
</dbReference>
<gene>
    <name evidence="6" type="primary">ruvA</name>
    <name evidence="8" type="ordered locus">Smon_0639</name>
</gene>
<dbReference type="InterPro" id="IPR012340">
    <property type="entry name" value="NA-bd_OB-fold"/>
</dbReference>
<comment type="subcellular location">
    <subcellularLocation>
        <location evidence="6">Cytoplasm</location>
    </subcellularLocation>
</comment>
<keyword evidence="8" id="KW-0547">Nucleotide-binding</keyword>
<evidence type="ECO:0000313" key="8">
    <source>
        <dbReference type="EMBL" id="ACZ01117.1"/>
    </source>
</evidence>
<name>D1AXU1_STRM9</name>
<organism evidence="8 9">
    <name type="scientific">Streptobacillus moniliformis (strain ATCC 14647 / DSM 12112 / NCTC 10651 / 9901)</name>
    <dbReference type="NCBI Taxonomy" id="519441"/>
    <lineage>
        <taxon>Bacteria</taxon>
        <taxon>Fusobacteriati</taxon>
        <taxon>Fusobacteriota</taxon>
        <taxon>Fusobacteriia</taxon>
        <taxon>Fusobacteriales</taxon>
        <taxon>Leptotrichiaceae</taxon>
        <taxon>Streptobacillus</taxon>
    </lineage>
</organism>
<keyword evidence="2 6" id="KW-0227">DNA damage</keyword>
<protein>
    <recommendedName>
        <fullName evidence="6">Holliday junction branch migration complex subunit RuvA</fullName>
    </recommendedName>
</protein>
<dbReference type="GO" id="GO:0009378">
    <property type="term" value="F:four-way junction helicase activity"/>
    <property type="evidence" value="ECO:0007669"/>
    <property type="project" value="InterPro"/>
</dbReference>
<keyword evidence="8" id="KW-0378">Hydrolase</keyword>
<dbReference type="InterPro" id="IPR003583">
    <property type="entry name" value="Hlx-hairpin-Hlx_DNA-bd_motif"/>
</dbReference>
<dbReference type="AlphaFoldDB" id="D1AXU1"/>
<accession>D1AXU1</accession>
<dbReference type="GO" id="GO:0005737">
    <property type="term" value="C:cytoplasm"/>
    <property type="evidence" value="ECO:0007669"/>
    <property type="project" value="UniProtKB-SubCell"/>
</dbReference>
<evidence type="ECO:0000256" key="6">
    <source>
        <dbReference type="HAMAP-Rule" id="MF_00031"/>
    </source>
</evidence>
<dbReference type="Gene3D" id="2.40.50.140">
    <property type="entry name" value="Nucleic acid-binding proteins"/>
    <property type="match status" value="1"/>
</dbReference>
<dbReference type="SUPFAM" id="SSF50249">
    <property type="entry name" value="Nucleic acid-binding proteins"/>
    <property type="match status" value="1"/>
</dbReference>
<dbReference type="InterPro" id="IPR000085">
    <property type="entry name" value="RuvA"/>
</dbReference>
<keyword evidence="4 6" id="KW-0233">DNA recombination</keyword>
<comment type="caution">
    <text evidence="6">Lacks conserved residue(s) required for the propagation of feature annotation.</text>
</comment>
<evidence type="ECO:0000256" key="4">
    <source>
        <dbReference type="ARBA" id="ARBA00023172"/>
    </source>
</evidence>
<comment type="similarity">
    <text evidence="6">Belongs to the RuvA family.</text>
</comment>
<comment type="domain">
    <text evidence="6">Has three domains with a flexible linker between the domains II and III and assumes an 'L' shape. Domain III is highly mobile and contacts RuvB.</text>
</comment>
<dbReference type="eggNOG" id="COG0632">
    <property type="taxonomic scope" value="Bacteria"/>
</dbReference>
<dbReference type="GO" id="GO:0006281">
    <property type="term" value="P:DNA repair"/>
    <property type="evidence" value="ECO:0007669"/>
    <property type="project" value="UniProtKB-UniRule"/>
</dbReference>
<feature type="region of interest" description="Domain I" evidence="6">
    <location>
        <begin position="1"/>
        <end position="64"/>
    </location>
</feature>
<dbReference type="Pfam" id="PF14520">
    <property type="entry name" value="HHH_5"/>
    <property type="match status" value="1"/>
</dbReference>
<dbReference type="GeneID" id="29672875"/>
<dbReference type="Gene3D" id="1.10.150.20">
    <property type="entry name" value="5' to 3' exonuclease, C-terminal subdomain"/>
    <property type="match status" value="1"/>
</dbReference>
<dbReference type="Proteomes" id="UP000002072">
    <property type="component" value="Chromosome"/>
</dbReference>
<evidence type="ECO:0000256" key="2">
    <source>
        <dbReference type="ARBA" id="ARBA00022763"/>
    </source>
</evidence>
<evidence type="ECO:0000256" key="1">
    <source>
        <dbReference type="ARBA" id="ARBA00022490"/>
    </source>
</evidence>
<keyword evidence="1 6" id="KW-0963">Cytoplasm</keyword>
<dbReference type="STRING" id="519441.Smon_0639"/>
<evidence type="ECO:0000259" key="7">
    <source>
        <dbReference type="SMART" id="SM00278"/>
    </source>
</evidence>
<dbReference type="NCBIfam" id="TIGR00084">
    <property type="entry name" value="ruvA"/>
    <property type="match status" value="1"/>
</dbReference>
<dbReference type="GO" id="GO:0000400">
    <property type="term" value="F:four-way junction DNA binding"/>
    <property type="evidence" value="ECO:0007669"/>
    <property type="project" value="UniProtKB-UniRule"/>
</dbReference>
<dbReference type="RefSeq" id="WP_012858669.1">
    <property type="nucleotide sequence ID" value="NC_013515.1"/>
</dbReference>
<dbReference type="SUPFAM" id="SSF47781">
    <property type="entry name" value="RuvA domain 2-like"/>
    <property type="match status" value="1"/>
</dbReference>
<keyword evidence="5 6" id="KW-0234">DNA repair</keyword>
<dbReference type="HAMAP" id="MF_00031">
    <property type="entry name" value="DNA_HJ_migration_RuvA"/>
    <property type="match status" value="1"/>
</dbReference>
<evidence type="ECO:0000313" key="9">
    <source>
        <dbReference type="Proteomes" id="UP000002072"/>
    </source>
</evidence>
<dbReference type="InterPro" id="IPR013849">
    <property type="entry name" value="DNA_helicase_Holl-junc_RuvA_I"/>
</dbReference>
<sequence length="200" mass="22822">MYEYFEGILSVKNLNYVVIDINGVGYKIYTSIKTYDKLNSIGEKERLYIHTIVKEDDISFFGFKNELERSIFLECIAINGIGAKKAIAILSNFEFEELAAIASSKNFKELAKVPGIGMKKAEKIMVDLSDKLEGLKITNSSSSQDIVELYNKKENLRLALESLGYEKVNINNIIEDKYIKELNMQELIKMALLNINKKKK</sequence>